<dbReference type="PROSITE" id="PS50011">
    <property type="entry name" value="PROTEIN_KINASE_DOM"/>
    <property type="match status" value="1"/>
</dbReference>
<dbReference type="Proteomes" id="UP001183585">
    <property type="component" value="Unassembled WGS sequence"/>
</dbReference>
<evidence type="ECO:0000256" key="1">
    <source>
        <dbReference type="ARBA" id="ARBA00022679"/>
    </source>
</evidence>
<dbReference type="PROSITE" id="PS00108">
    <property type="entry name" value="PROTEIN_KINASE_ST"/>
    <property type="match status" value="1"/>
</dbReference>
<dbReference type="Pfam" id="PF00069">
    <property type="entry name" value="Pkinase"/>
    <property type="match status" value="1"/>
</dbReference>
<dbReference type="InterPro" id="IPR000719">
    <property type="entry name" value="Prot_kinase_dom"/>
</dbReference>
<dbReference type="InterPro" id="IPR017441">
    <property type="entry name" value="Protein_kinase_ATP_BS"/>
</dbReference>
<proteinExistence type="predicted"/>
<dbReference type="RefSeq" id="WP_274994007.1">
    <property type="nucleotide sequence ID" value="NZ_JAJQQP010000006.1"/>
</dbReference>
<evidence type="ECO:0000256" key="7">
    <source>
        <dbReference type="SAM" id="Phobius"/>
    </source>
</evidence>
<dbReference type="Gene3D" id="1.10.510.10">
    <property type="entry name" value="Transferase(Phosphotransferase) domain 1"/>
    <property type="match status" value="1"/>
</dbReference>
<feature type="domain" description="Protein kinase" evidence="8">
    <location>
        <begin position="30"/>
        <end position="279"/>
    </location>
</feature>
<keyword evidence="7" id="KW-1133">Transmembrane helix</keyword>
<evidence type="ECO:0000259" key="8">
    <source>
        <dbReference type="PROSITE" id="PS50011"/>
    </source>
</evidence>
<gene>
    <name evidence="9" type="ORF">J2S48_001126</name>
</gene>
<keyword evidence="7" id="KW-0472">Membrane</keyword>
<dbReference type="EMBL" id="JAVDYE010000001">
    <property type="protein sequence ID" value="MDR7381611.1"/>
    <property type="molecule type" value="Genomic_DNA"/>
</dbReference>
<keyword evidence="10" id="KW-1185">Reference proteome</keyword>
<dbReference type="PANTHER" id="PTHR43289:SF34">
    <property type="entry name" value="SERINE_THREONINE-PROTEIN KINASE YBDM-RELATED"/>
    <property type="match status" value="1"/>
</dbReference>
<keyword evidence="2 5" id="KW-0547">Nucleotide-binding</keyword>
<evidence type="ECO:0000256" key="5">
    <source>
        <dbReference type="PROSITE-ProRule" id="PRU10141"/>
    </source>
</evidence>
<evidence type="ECO:0000256" key="4">
    <source>
        <dbReference type="ARBA" id="ARBA00022840"/>
    </source>
</evidence>
<dbReference type="PROSITE" id="PS00107">
    <property type="entry name" value="PROTEIN_KINASE_ATP"/>
    <property type="match status" value="1"/>
</dbReference>
<evidence type="ECO:0000313" key="10">
    <source>
        <dbReference type="Proteomes" id="UP001183585"/>
    </source>
</evidence>
<reference evidence="9 10" key="1">
    <citation type="submission" date="2023-07" db="EMBL/GenBank/DDBJ databases">
        <title>Sequencing the genomes of 1000 actinobacteria strains.</title>
        <authorList>
            <person name="Klenk H.-P."/>
        </authorList>
    </citation>
    <scope>NUCLEOTIDE SEQUENCE [LARGE SCALE GENOMIC DNA]</scope>
    <source>
        <strain evidence="9 10">DSM 45554</strain>
    </source>
</reference>
<evidence type="ECO:0000256" key="2">
    <source>
        <dbReference type="ARBA" id="ARBA00022741"/>
    </source>
</evidence>
<feature type="binding site" evidence="5">
    <location>
        <position position="58"/>
    </location>
    <ligand>
        <name>ATP</name>
        <dbReference type="ChEBI" id="CHEBI:30616"/>
    </ligand>
</feature>
<evidence type="ECO:0000256" key="6">
    <source>
        <dbReference type="SAM" id="MobiDB-lite"/>
    </source>
</evidence>
<keyword evidence="4 5" id="KW-0067">ATP-binding</keyword>
<keyword evidence="7" id="KW-0812">Transmembrane</keyword>
<keyword evidence="1" id="KW-0808">Transferase</keyword>
<name>A0ABU2CJV8_9MICO</name>
<feature type="compositionally biased region" description="Low complexity" evidence="6">
    <location>
        <begin position="299"/>
        <end position="316"/>
    </location>
</feature>
<comment type="caution">
    <text evidence="9">The sequence shown here is derived from an EMBL/GenBank/DDBJ whole genome shotgun (WGS) entry which is preliminary data.</text>
</comment>
<dbReference type="InterPro" id="IPR008271">
    <property type="entry name" value="Ser/Thr_kinase_AS"/>
</dbReference>
<feature type="region of interest" description="Disordered" evidence="6">
    <location>
        <begin position="356"/>
        <end position="388"/>
    </location>
</feature>
<feature type="transmembrane region" description="Helical" evidence="7">
    <location>
        <begin position="327"/>
        <end position="350"/>
    </location>
</feature>
<sequence>MLHDPPAQRTVPVPEPAALRPGEPRTIGPFRVRSRLGSGGMGDVYLGTSRRGQQVAIKLIRGAQLDDDEFRARFRREVRAAAKVRSRFIANLIDADPDAELPWLATEYVPGPTLAQALAAQGPLPEAEVLRLVAGVAEALHEMHRAGLVHRDVKPANVILGPDGPRLIDLGVVGTIDATRLTLTGQPVGTPVYMAPEQAAGSRATSAADVWALGALAYYAATGNRLFDGDHPAVVLYRVSAEAPAYDDCPAYLRPFLDACLVRDPAGRPSIDAILHSLGVPDPGATTLPVALLRTRAQARARAQAGAPGRAAGAEPRTPRRRRRARVVVGSAVAGTAVLAGAAFGVFTLLTGDDEPGGGAPQALPQTRTSAPAEESPAPAPSVVADGTPEQPWTLGSEHRLDSGSCWIASVDQVQGRLATLTLSCDQAGTTLYRNPTPHEWLGVFAIGQDGTTRRSKLAEATAQDTFWTLGNLSDATPVTTTVTLPDVGPLATVLVQHDEGYGSYWGVTP</sequence>
<evidence type="ECO:0000256" key="3">
    <source>
        <dbReference type="ARBA" id="ARBA00022777"/>
    </source>
</evidence>
<accession>A0ABU2CJV8</accession>
<feature type="region of interest" description="Disordered" evidence="6">
    <location>
        <begin position="299"/>
        <end position="324"/>
    </location>
</feature>
<dbReference type="PANTHER" id="PTHR43289">
    <property type="entry name" value="MITOGEN-ACTIVATED PROTEIN KINASE KINASE KINASE 20-RELATED"/>
    <property type="match status" value="1"/>
</dbReference>
<keyword evidence="3" id="KW-0418">Kinase</keyword>
<protein>
    <recommendedName>
        <fullName evidence="8">Protein kinase domain-containing protein</fullName>
    </recommendedName>
</protein>
<feature type="region of interest" description="Disordered" evidence="6">
    <location>
        <begin position="1"/>
        <end position="26"/>
    </location>
</feature>
<dbReference type="InterPro" id="IPR011009">
    <property type="entry name" value="Kinase-like_dom_sf"/>
</dbReference>
<dbReference type="CDD" id="cd14014">
    <property type="entry name" value="STKc_PknB_like"/>
    <property type="match status" value="1"/>
</dbReference>
<dbReference type="SMART" id="SM00220">
    <property type="entry name" value="S_TKc"/>
    <property type="match status" value="1"/>
</dbReference>
<feature type="compositionally biased region" description="Low complexity" evidence="6">
    <location>
        <begin position="370"/>
        <end position="385"/>
    </location>
</feature>
<organism evidence="9 10">
    <name type="scientific">Promicromonospora iranensis</name>
    <dbReference type="NCBI Taxonomy" id="1105144"/>
    <lineage>
        <taxon>Bacteria</taxon>
        <taxon>Bacillati</taxon>
        <taxon>Actinomycetota</taxon>
        <taxon>Actinomycetes</taxon>
        <taxon>Micrococcales</taxon>
        <taxon>Promicromonosporaceae</taxon>
        <taxon>Promicromonospora</taxon>
    </lineage>
</organism>
<dbReference type="Gene3D" id="3.30.200.20">
    <property type="entry name" value="Phosphorylase Kinase, domain 1"/>
    <property type="match status" value="1"/>
</dbReference>
<evidence type="ECO:0000313" key="9">
    <source>
        <dbReference type="EMBL" id="MDR7381611.1"/>
    </source>
</evidence>
<dbReference type="SUPFAM" id="SSF56112">
    <property type="entry name" value="Protein kinase-like (PK-like)"/>
    <property type="match status" value="1"/>
</dbReference>